<evidence type="ECO:0000313" key="10">
    <source>
        <dbReference type="EMBL" id="OGN17888.1"/>
    </source>
</evidence>
<keyword evidence="5 7" id="KW-0418">Kinase</keyword>
<comment type="subcellular location">
    <subcellularLocation>
        <location evidence="7">Cytoplasm</location>
    </subcellularLocation>
</comment>
<evidence type="ECO:0000256" key="7">
    <source>
        <dbReference type="HAMAP-Rule" id="MF_00145"/>
    </source>
</evidence>
<dbReference type="HAMAP" id="MF_00145">
    <property type="entry name" value="Phosphoglyc_kinase"/>
    <property type="match status" value="1"/>
</dbReference>
<comment type="caution">
    <text evidence="7">Lacks conserved residue(s) required for the propagation of feature annotation.</text>
</comment>
<dbReference type="UniPathway" id="UPA00109">
    <property type="reaction ID" value="UER00185"/>
</dbReference>
<name>A0A1F8FZ92_9BACT</name>
<comment type="caution">
    <text evidence="10">The sequence shown here is derived from an EMBL/GenBank/DDBJ whole genome shotgun (WGS) entry which is preliminary data.</text>
</comment>
<proteinExistence type="inferred from homology"/>
<sequence>MKTVRDLTDLKGKKVLLRVDFDVPVDDKGEIQESFRIKKQKETLDHLINQGAHVVIVSHISDESVGKSFASLIPQLHVLLGHEINFIKTVSEVGSYLERYLPAGRQAQPALLDNLRQNEGEEKNDPEFAKQLGEGFDYYVNNAFAVCHRENASVSVIAKILPAYAGFVIEEEVNRLSDAINVSKEGKIIIIGGAKASTKVPVIRHFLDKSEYILTGGVVANDILKEKGQDMGSSVVDENSKELLVGLDLQDPRLFTPTDFIVFDNKILDIGDGTMHSYMDIISQAKMIVWNGPMGLFENQAFAKGTDEIAKAIAASSAVKIMGGGDTIAAVNRLGLLDQFDFVSTGGGAMLAFLSGKKLPGLVALEYE</sequence>
<dbReference type="EC" id="2.7.2.3" evidence="2 7"/>
<comment type="catalytic activity">
    <reaction evidence="1 7 9">
        <text>(2R)-3-phosphoglycerate + ATP = (2R)-3-phospho-glyceroyl phosphate + ADP</text>
        <dbReference type="Rhea" id="RHEA:14801"/>
        <dbReference type="ChEBI" id="CHEBI:30616"/>
        <dbReference type="ChEBI" id="CHEBI:57604"/>
        <dbReference type="ChEBI" id="CHEBI:58272"/>
        <dbReference type="ChEBI" id="CHEBI:456216"/>
        <dbReference type="EC" id="2.7.2.3"/>
    </reaction>
</comment>
<dbReference type="STRING" id="1802685.A3C88_01020"/>
<dbReference type="GO" id="GO:0006094">
    <property type="term" value="P:gluconeogenesis"/>
    <property type="evidence" value="ECO:0007669"/>
    <property type="project" value="TreeGrafter"/>
</dbReference>
<dbReference type="AlphaFoldDB" id="A0A1F8FZ92"/>
<comment type="pathway">
    <text evidence="7">Carbohydrate degradation; glycolysis; pyruvate from D-glyceraldehyde 3-phosphate: step 2/5.</text>
</comment>
<evidence type="ECO:0000256" key="6">
    <source>
        <dbReference type="ARBA" id="ARBA00022840"/>
    </source>
</evidence>
<dbReference type="GO" id="GO:0004618">
    <property type="term" value="F:phosphoglycerate kinase activity"/>
    <property type="evidence" value="ECO:0007669"/>
    <property type="project" value="UniProtKB-UniRule"/>
</dbReference>
<organism evidence="10 11">
    <name type="scientific">Candidatus Yanofskybacteria bacterium RIFCSPHIGHO2_02_FULL_50_12</name>
    <dbReference type="NCBI Taxonomy" id="1802685"/>
    <lineage>
        <taxon>Bacteria</taxon>
        <taxon>Candidatus Yanofskyibacteriota</taxon>
    </lineage>
</organism>
<dbReference type="PRINTS" id="PR00477">
    <property type="entry name" value="PHGLYCKINASE"/>
</dbReference>
<comment type="subunit">
    <text evidence="7">Monomer.</text>
</comment>
<evidence type="ECO:0000256" key="4">
    <source>
        <dbReference type="ARBA" id="ARBA00022741"/>
    </source>
</evidence>
<reference evidence="10 11" key="1">
    <citation type="journal article" date="2016" name="Nat. Commun.">
        <title>Thousands of microbial genomes shed light on interconnected biogeochemical processes in an aquifer system.</title>
        <authorList>
            <person name="Anantharaman K."/>
            <person name="Brown C.T."/>
            <person name="Hug L.A."/>
            <person name="Sharon I."/>
            <person name="Castelle C.J."/>
            <person name="Probst A.J."/>
            <person name="Thomas B.C."/>
            <person name="Singh A."/>
            <person name="Wilkins M.J."/>
            <person name="Karaoz U."/>
            <person name="Brodie E.L."/>
            <person name="Williams K.H."/>
            <person name="Hubbard S.S."/>
            <person name="Banfield J.F."/>
        </authorList>
    </citation>
    <scope>NUCLEOTIDE SEQUENCE [LARGE SCALE GENOMIC DNA]</scope>
</reference>
<evidence type="ECO:0000256" key="1">
    <source>
        <dbReference type="ARBA" id="ARBA00000642"/>
    </source>
</evidence>
<feature type="binding site" evidence="7">
    <location>
        <position position="149"/>
    </location>
    <ligand>
        <name>substrate</name>
    </ligand>
</feature>
<dbReference type="SUPFAM" id="SSF53748">
    <property type="entry name" value="Phosphoglycerate kinase"/>
    <property type="match status" value="1"/>
</dbReference>
<comment type="similarity">
    <text evidence="7 9">Belongs to the phosphoglycerate kinase family.</text>
</comment>
<keyword evidence="3 7" id="KW-0808">Transferase</keyword>
<dbReference type="Gene3D" id="3.40.50.1260">
    <property type="entry name" value="Phosphoglycerate kinase, N-terminal domain"/>
    <property type="match status" value="2"/>
</dbReference>
<accession>A0A1F8FZ92</accession>
<feature type="binding site" evidence="7 8">
    <location>
        <position position="298"/>
    </location>
    <ligand>
        <name>ATP</name>
        <dbReference type="ChEBI" id="CHEBI:30616"/>
    </ligand>
</feature>
<dbReference type="GO" id="GO:0006096">
    <property type="term" value="P:glycolytic process"/>
    <property type="evidence" value="ECO:0007669"/>
    <property type="project" value="UniProtKB-UniRule"/>
</dbReference>
<feature type="binding site" evidence="7 8">
    <location>
        <begin position="324"/>
        <end position="327"/>
    </location>
    <ligand>
        <name>ATP</name>
        <dbReference type="ChEBI" id="CHEBI:30616"/>
    </ligand>
</feature>
<dbReference type="InterPro" id="IPR001576">
    <property type="entry name" value="Phosphoglycerate_kinase"/>
</dbReference>
<feature type="binding site" evidence="7">
    <location>
        <position position="116"/>
    </location>
    <ligand>
        <name>substrate</name>
    </ligand>
</feature>
<dbReference type="Pfam" id="PF00162">
    <property type="entry name" value="PGK"/>
    <property type="match status" value="1"/>
</dbReference>
<dbReference type="InterPro" id="IPR036043">
    <property type="entry name" value="Phosphoglycerate_kinase_sf"/>
</dbReference>
<dbReference type="InterPro" id="IPR015824">
    <property type="entry name" value="Phosphoglycerate_kinase_N"/>
</dbReference>
<feature type="binding site" evidence="7">
    <location>
        <begin position="59"/>
        <end position="62"/>
    </location>
    <ligand>
        <name>substrate</name>
    </ligand>
</feature>
<keyword evidence="7" id="KW-0963">Cytoplasm</keyword>
<dbReference type="EMBL" id="MGJZ01000002">
    <property type="protein sequence ID" value="OGN17888.1"/>
    <property type="molecule type" value="Genomic_DNA"/>
</dbReference>
<dbReference type="GO" id="GO:0005829">
    <property type="term" value="C:cytosol"/>
    <property type="evidence" value="ECO:0007669"/>
    <property type="project" value="TreeGrafter"/>
</dbReference>
<feature type="binding site" evidence="7 8">
    <location>
        <position position="199"/>
    </location>
    <ligand>
        <name>ATP</name>
        <dbReference type="ChEBI" id="CHEBI:30616"/>
    </ligand>
</feature>
<dbReference type="PIRSF" id="PIRSF000724">
    <property type="entry name" value="Pgk"/>
    <property type="match status" value="1"/>
</dbReference>
<dbReference type="Proteomes" id="UP000178117">
    <property type="component" value="Unassembled WGS sequence"/>
</dbReference>
<keyword evidence="4 7" id="KW-0547">Nucleotide-binding</keyword>
<evidence type="ECO:0000256" key="3">
    <source>
        <dbReference type="ARBA" id="ARBA00022679"/>
    </source>
</evidence>
<keyword evidence="7" id="KW-0324">Glycolysis</keyword>
<evidence type="ECO:0000256" key="5">
    <source>
        <dbReference type="ARBA" id="ARBA00022777"/>
    </source>
</evidence>
<dbReference type="PANTHER" id="PTHR11406:SF23">
    <property type="entry name" value="PHOSPHOGLYCERATE KINASE 1, CHLOROPLASTIC-RELATED"/>
    <property type="match status" value="1"/>
</dbReference>
<evidence type="ECO:0000313" key="11">
    <source>
        <dbReference type="Proteomes" id="UP000178117"/>
    </source>
</evidence>
<feature type="binding site" evidence="7">
    <location>
        <position position="36"/>
    </location>
    <ligand>
        <name>substrate</name>
    </ligand>
</feature>
<protein>
    <recommendedName>
        <fullName evidence="2 7">Phosphoglycerate kinase</fullName>
        <ecNumber evidence="2 7">2.7.2.3</ecNumber>
    </recommendedName>
</protein>
<dbReference type="GO" id="GO:0043531">
    <property type="term" value="F:ADP binding"/>
    <property type="evidence" value="ECO:0007669"/>
    <property type="project" value="TreeGrafter"/>
</dbReference>
<evidence type="ECO:0000256" key="2">
    <source>
        <dbReference type="ARBA" id="ARBA00013061"/>
    </source>
</evidence>
<gene>
    <name evidence="7" type="primary">pgk</name>
    <name evidence="10" type="ORF">A3C88_01020</name>
</gene>
<evidence type="ECO:0000256" key="9">
    <source>
        <dbReference type="RuleBase" id="RU000532"/>
    </source>
</evidence>
<evidence type="ECO:0000256" key="8">
    <source>
        <dbReference type="PIRSR" id="PIRSR000724-2"/>
    </source>
</evidence>
<keyword evidence="6 7" id="KW-0067">ATP-binding</keyword>
<dbReference type="GO" id="GO:0005524">
    <property type="term" value="F:ATP binding"/>
    <property type="evidence" value="ECO:0007669"/>
    <property type="project" value="UniProtKB-KW"/>
</dbReference>
<dbReference type="PANTHER" id="PTHR11406">
    <property type="entry name" value="PHOSPHOGLYCERATE KINASE"/>
    <property type="match status" value="1"/>
</dbReference>